<reference evidence="1" key="1">
    <citation type="submission" date="2020-09" db="EMBL/GenBank/DDBJ databases">
        <title>Genome-Enabled Discovery of Anthraquinone Biosynthesis in Senna tora.</title>
        <authorList>
            <person name="Kang S.-H."/>
            <person name="Pandey R.P."/>
            <person name="Lee C.-M."/>
            <person name="Sim J.-S."/>
            <person name="Jeong J.-T."/>
            <person name="Choi B.-S."/>
            <person name="Jung M."/>
            <person name="Ginzburg D."/>
            <person name="Zhao K."/>
            <person name="Won S.Y."/>
            <person name="Oh T.-J."/>
            <person name="Yu Y."/>
            <person name="Kim N.-H."/>
            <person name="Lee O.R."/>
            <person name="Lee T.-H."/>
            <person name="Bashyal P."/>
            <person name="Kim T.-S."/>
            <person name="Lee W.-H."/>
            <person name="Kawkins C."/>
            <person name="Kim C.-K."/>
            <person name="Kim J.S."/>
            <person name="Ahn B.O."/>
            <person name="Rhee S.Y."/>
            <person name="Sohng J.K."/>
        </authorList>
    </citation>
    <scope>NUCLEOTIDE SEQUENCE</scope>
    <source>
        <tissue evidence="1">Leaf</tissue>
    </source>
</reference>
<organism evidence="1 2">
    <name type="scientific">Senna tora</name>
    <dbReference type="NCBI Taxonomy" id="362788"/>
    <lineage>
        <taxon>Eukaryota</taxon>
        <taxon>Viridiplantae</taxon>
        <taxon>Streptophyta</taxon>
        <taxon>Embryophyta</taxon>
        <taxon>Tracheophyta</taxon>
        <taxon>Spermatophyta</taxon>
        <taxon>Magnoliopsida</taxon>
        <taxon>eudicotyledons</taxon>
        <taxon>Gunneridae</taxon>
        <taxon>Pentapetalae</taxon>
        <taxon>rosids</taxon>
        <taxon>fabids</taxon>
        <taxon>Fabales</taxon>
        <taxon>Fabaceae</taxon>
        <taxon>Caesalpinioideae</taxon>
        <taxon>Cassia clade</taxon>
        <taxon>Senna</taxon>
    </lineage>
</organism>
<proteinExistence type="predicted"/>
<sequence length="28" mass="3210">MEKCIPDFFAMLLAGKGERMEKDNNALH</sequence>
<comment type="caution">
    <text evidence="1">The sequence shown here is derived from an EMBL/GenBank/DDBJ whole genome shotgun (WGS) entry which is preliminary data.</text>
</comment>
<name>A0A834W429_9FABA</name>
<protein>
    <submittedName>
        <fullName evidence="1">Uncharacterized protein</fullName>
    </submittedName>
</protein>
<dbReference type="Proteomes" id="UP000634136">
    <property type="component" value="Unassembled WGS sequence"/>
</dbReference>
<evidence type="ECO:0000313" key="1">
    <source>
        <dbReference type="EMBL" id="KAF7808775.1"/>
    </source>
</evidence>
<gene>
    <name evidence="1" type="ORF">G2W53_035518</name>
</gene>
<keyword evidence="2" id="KW-1185">Reference proteome</keyword>
<evidence type="ECO:0000313" key="2">
    <source>
        <dbReference type="Proteomes" id="UP000634136"/>
    </source>
</evidence>
<dbReference type="AlphaFoldDB" id="A0A834W429"/>
<dbReference type="EMBL" id="JAAIUW010000011">
    <property type="protein sequence ID" value="KAF7808775.1"/>
    <property type="molecule type" value="Genomic_DNA"/>
</dbReference>
<accession>A0A834W429</accession>